<dbReference type="Pfam" id="PF00691">
    <property type="entry name" value="OmpA"/>
    <property type="match status" value="1"/>
</dbReference>
<dbReference type="SUPFAM" id="SSF101874">
    <property type="entry name" value="YceI-like"/>
    <property type="match status" value="1"/>
</dbReference>
<dbReference type="CDD" id="cd07185">
    <property type="entry name" value="OmpA_C-like"/>
    <property type="match status" value="1"/>
</dbReference>
<dbReference type="InterPro" id="IPR007372">
    <property type="entry name" value="Lipid/polyisoprenoid-bd_YceI"/>
</dbReference>
<dbReference type="PANTHER" id="PTHR30329:SF21">
    <property type="entry name" value="LIPOPROTEIN YIAD-RELATED"/>
    <property type="match status" value="1"/>
</dbReference>
<dbReference type="InterPro" id="IPR006664">
    <property type="entry name" value="OMP_bac"/>
</dbReference>
<evidence type="ECO:0000256" key="1">
    <source>
        <dbReference type="ARBA" id="ARBA00004442"/>
    </source>
</evidence>
<dbReference type="Proteomes" id="UP000645462">
    <property type="component" value="Unassembled WGS sequence"/>
</dbReference>
<dbReference type="PRINTS" id="PR01021">
    <property type="entry name" value="OMPADOMAIN"/>
</dbReference>
<feature type="domain" description="OmpA-like" evidence="5">
    <location>
        <begin position="260"/>
        <end position="376"/>
    </location>
</feature>
<reference evidence="7" key="1">
    <citation type="journal article" date="2019" name="Int. J. Syst. Evol. Microbiol.">
        <title>The Global Catalogue of Microorganisms (GCM) 10K type strain sequencing project: providing services to taxonomists for standard genome sequencing and annotation.</title>
        <authorList>
            <consortium name="The Broad Institute Genomics Platform"/>
            <consortium name="The Broad Institute Genome Sequencing Center for Infectious Disease"/>
            <person name="Wu L."/>
            <person name="Ma J."/>
        </authorList>
    </citation>
    <scope>NUCLEOTIDE SEQUENCE [LARGE SCALE GENOMIC DNA]</scope>
    <source>
        <strain evidence="7">CGMCC 1.12478</strain>
    </source>
</reference>
<keyword evidence="6" id="KW-0966">Cell projection</keyword>
<dbReference type="InterPro" id="IPR006665">
    <property type="entry name" value="OmpA-like"/>
</dbReference>
<dbReference type="PROSITE" id="PS51123">
    <property type="entry name" value="OMPA_2"/>
    <property type="match status" value="1"/>
</dbReference>
<evidence type="ECO:0000256" key="2">
    <source>
        <dbReference type="ARBA" id="ARBA00023136"/>
    </source>
</evidence>
<proteinExistence type="predicted"/>
<organism evidence="6 7">
    <name type="scientific">Marivita lacus</name>
    <dbReference type="NCBI Taxonomy" id="1323742"/>
    <lineage>
        <taxon>Bacteria</taxon>
        <taxon>Pseudomonadati</taxon>
        <taxon>Pseudomonadota</taxon>
        <taxon>Alphaproteobacteria</taxon>
        <taxon>Rhodobacterales</taxon>
        <taxon>Roseobacteraceae</taxon>
        <taxon>Marivita</taxon>
    </lineage>
</organism>
<evidence type="ECO:0000259" key="5">
    <source>
        <dbReference type="PROSITE" id="PS51123"/>
    </source>
</evidence>
<keyword evidence="7" id="KW-1185">Reference proteome</keyword>
<dbReference type="Gene3D" id="2.40.128.110">
    <property type="entry name" value="Lipid/polyisoprenoid-binding, YceI-like"/>
    <property type="match status" value="1"/>
</dbReference>
<evidence type="ECO:0000256" key="3">
    <source>
        <dbReference type="ARBA" id="ARBA00023237"/>
    </source>
</evidence>
<dbReference type="PRINTS" id="PR01023">
    <property type="entry name" value="NAFLGMOTY"/>
</dbReference>
<evidence type="ECO:0000256" key="4">
    <source>
        <dbReference type="PROSITE-ProRule" id="PRU00473"/>
    </source>
</evidence>
<gene>
    <name evidence="6" type="ORF">GCM10011363_25350</name>
</gene>
<dbReference type="Pfam" id="PF04264">
    <property type="entry name" value="YceI"/>
    <property type="match status" value="1"/>
</dbReference>
<dbReference type="PANTHER" id="PTHR30329">
    <property type="entry name" value="STATOR ELEMENT OF FLAGELLAR MOTOR COMPLEX"/>
    <property type="match status" value="1"/>
</dbReference>
<dbReference type="SUPFAM" id="SSF103088">
    <property type="entry name" value="OmpA-like"/>
    <property type="match status" value="1"/>
</dbReference>
<dbReference type="Gene3D" id="3.30.1330.60">
    <property type="entry name" value="OmpA-like domain"/>
    <property type="match status" value="1"/>
</dbReference>
<keyword evidence="3" id="KW-0998">Cell outer membrane</keyword>
<dbReference type="InterPro" id="IPR036761">
    <property type="entry name" value="TTHA0802/YceI-like_sf"/>
</dbReference>
<dbReference type="SMART" id="SM00867">
    <property type="entry name" value="YceI"/>
    <property type="match status" value="1"/>
</dbReference>
<evidence type="ECO:0000313" key="6">
    <source>
        <dbReference type="EMBL" id="GGC07547.1"/>
    </source>
</evidence>
<dbReference type="InterPro" id="IPR036737">
    <property type="entry name" value="OmpA-like_sf"/>
</dbReference>
<name>A0ABQ1KR56_9RHOB</name>
<keyword evidence="6" id="KW-0969">Cilium</keyword>
<comment type="caution">
    <text evidence="6">The sequence shown here is derived from an EMBL/GenBank/DDBJ whole genome shotgun (WGS) entry which is preliminary data.</text>
</comment>
<protein>
    <submittedName>
        <fullName evidence="6">Flagellar motor protein MotB</fullName>
    </submittedName>
</protein>
<evidence type="ECO:0000313" key="7">
    <source>
        <dbReference type="Proteomes" id="UP000645462"/>
    </source>
</evidence>
<dbReference type="EMBL" id="BMFC01000006">
    <property type="protein sequence ID" value="GGC07547.1"/>
    <property type="molecule type" value="Genomic_DNA"/>
</dbReference>
<sequence>MLNSLFIKFESLHLCTQFICEAIMRPILKHLFHAVALVVLLPIGMASAQSSDPFEYGWNLDADASELRFLSVKKSKIAETSSFATLSGLITEDGQAQVRVLLDSVDTKVDLRNVRMRFLFFETFRFPEAVITTELSPELLTDLHLTRRKEIDLPYTFTLRGVTLERSTDVSVTLIDNDRVVVSSITPIAFTLEELDLEEGRKKLEEAANVDITPVGIVSFNFVFDRAQQGTPPDLPEAVFTPAAVALEDKGIMTEEACLGRFEILSKTGNIFFPSGSTRLDDQSLPLLENIYDIVNRCPSFRLEIAGHTDSIGSDQQNQSISERRAASVVSWLTDKGIPRDRLTSVGYGEARPIVDNDTPENRARNRRIEFTVLVE</sequence>
<keyword evidence="6" id="KW-0282">Flagellum</keyword>
<keyword evidence="2 4" id="KW-0472">Membrane</keyword>
<accession>A0ABQ1KR56</accession>
<comment type="subcellular location">
    <subcellularLocation>
        <location evidence="1">Cell outer membrane</location>
    </subcellularLocation>
</comment>
<dbReference type="InterPro" id="IPR050330">
    <property type="entry name" value="Bact_OuterMem_StrucFunc"/>
</dbReference>